<dbReference type="AlphaFoldDB" id="A0A448WUV5"/>
<gene>
    <name evidence="1" type="ORF">PXEA_LOCUS14136</name>
</gene>
<comment type="caution">
    <text evidence="1">The sequence shown here is derived from an EMBL/GenBank/DDBJ whole genome shotgun (WGS) entry which is preliminary data.</text>
</comment>
<keyword evidence="2" id="KW-1185">Reference proteome</keyword>
<name>A0A448WUV5_9PLAT</name>
<dbReference type="EMBL" id="CAAALY010047607">
    <property type="protein sequence ID" value="VEL20696.1"/>
    <property type="molecule type" value="Genomic_DNA"/>
</dbReference>
<protein>
    <submittedName>
        <fullName evidence="1">Uncharacterized protein</fullName>
    </submittedName>
</protein>
<evidence type="ECO:0000313" key="2">
    <source>
        <dbReference type="Proteomes" id="UP000784294"/>
    </source>
</evidence>
<reference evidence="1" key="1">
    <citation type="submission" date="2018-11" db="EMBL/GenBank/DDBJ databases">
        <authorList>
            <consortium name="Pathogen Informatics"/>
        </authorList>
    </citation>
    <scope>NUCLEOTIDE SEQUENCE</scope>
</reference>
<organism evidence="1 2">
    <name type="scientific">Protopolystoma xenopodis</name>
    <dbReference type="NCBI Taxonomy" id="117903"/>
    <lineage>
        <taxon>Eukaryota</taxon>
        <taxon>Metazoa</taxon>
        <taxon>Spiralia</taxon>
        <taxon>Lophotrochozoa</taxon>
        <taxon>Platyhelminthes</taxon>
        <taxon>Monogenea</taxon>
        <taxon>Polyopisthocotylea</taxon>
        <taxon>Polystomatidea</taxon>
        <taxon>Polystomatidae</taxon>
        <taxon>Protopolystoma</taxon>
    </lineage>
</organism>
<proteinExistence type="predicted"/>
<dbReference type="Proteomes" id="UP000784294">
    <property type="component" value="Unassembled WGS sequence"/>
</dbReference>
<evidence type="ECO:0000313" key="1">
    <source>
        <dbReference type="EMBL" id="VEL20696.1"/>
    </source>
</evidence>
<sequence>MLSTCRWQRTRSRPERLDYTGPLYMQATLLVDPTGCHCTAGGTAGLGSQSAQVVLGEFKTESRALSHNNMSWPYFRFVHTFSRLPVDLVWQLYSGYFV</sequence>
<accession>A0A448WUV5</accession>